<dbReference type="Proteomes" id="UP001384579">
    <property type="component" value="Unassembled WGS sequence"/>
</dbReference>
<gene>
    <name evidence="2" type="ORF">WMG39_16645</name>
</gene>
<dbReference type="InterPro" id="IPR025874">
    <property type="entry name" value="DZR"/>
</dbReference>
<protein>
    <submittedName>
        <fullName evidence="2">FHA domain-containing protein</fullName>
    </submittedName>
</protein>
<accession>A0ABU8YPW3</accession>
<dbReference type="Gene3D" id="2.60.200.20">
    <property type="match status" value="1"/>
</dbReference>
<proteinExistence type="predicted"/>
<dbReference type="SMART" id="SM00240">
    <property type="entry name" value="FHA"/>
    <property type="match status" value="1"/>
</dbReference>
<name>A0ABU8YPW3_9CYAN</name>
<dbReference type="InterPro" id="IPR050923">
    <property type="entry name" value="Cell_Proc_Reg/RNA_Proc"/>
</dbReference>
<dbReference type="SUPFAM" id="SSF49879">
    <property type="entry name" value="SMAD/FHA domain"/>
    <property type="match status" value="1"/>
</dbReference>
<dbReference type="PANTHER" id="PTHR23308">
    <property type="entry name" value="NUCLEAR INHIBITOR OF PROTEIN PHOSPHATASE-1"/>
    <property type="match status" value="1"/>
</dbReference>
<evidence type="ECO:0000313" key="2">
    <source>
        <dbReference type="EMBL" id="MEK0186465.1"/>
    </source>
</evidence>
<dbReference type="EMBL" id="JBBLXS010000219">
    <property type="protein sequence ID" value="MEK0186465.1"/>
    <property type="molecule type" value="Genomic_DNA"/>
</dbReference>
<evidence type="ECO:0000313" key="3">
    <source>
        <dbReference type="Proteomes" id="UP001384579"/>
    </source>
</evidence>
<dbReference type="CDD" id="cd00060">
    <property type="entry name" value="FHA"/>
    <property type="match status" value="1"/>
</dbReference>
<dbReference type="PROSITE" id="PS50006">
    <property type="entry name" value="FHA_DOMAIN"/>
    <property type="match status" value="1"/>
</dbReference>
<dbReference type="RefSeq" id="WP_340517277.1">
    <property type="nucleotide sequence ID" value="NZ_JBBLXS010000219.1"/>
</dbReference>
<reference evidence="2 3" key="1">
    <citation type="journal article" date="2020" name="Harmful Algae">
        <title>Molecular and morphological characterization of a novel dihydroanatoxin-a producing Microcoleus species (cyanobacteria) from the Russian River, California, USA.</title>
        <authorList>
            <person name="Conklin K.Y."/>
            <person name="Stancheva R."/>
            <person name="Otten T.G."/>
            <person name="Fadness R."/>
            <person name="Boyer G.L."/>
            <person name="Read B."/>
            <person name="Zhang X."/>
            <person name="Sheath R.G."/>
        </authorList>
    </citation>
    <scope>NUCLEOTIDE SEQUENCE [LARGE SCALE GENOMIC DNA]</scope>
    <source>
        <strain evidence="2 3">PTRS2</strain>
    </source>
</reference>
<evidence type="ECO:0000259" key="1">
    <source>
        <dbReference type="PROSITE" id="PS50006"/>
    </source>
</evidence>
<feature type="domain" description="FHA" evidence="1">
    <location>
        <begin position="179"/>
        <end position="235"/>
    </location>
</feature>
<sequence>MIVCPNCNHQNPDGANQCEACYTPLPVTASCSNCGAAVQTDAAFCGQCGFNLRPGSSVPETEATLVPSSVGPTVVSPLMPDLVSPEPLIVPETVVTANPGPNLEKTPLSIPPAVPDAPPLPSVAVTTQPVATSVNTTPPVAGQPTTPGVAKTQLQQQSARLIHVQTNTLMELPHNLSVIHIGKPNDLVPPDIDVAGFANSEIVSRVHANLRVEGDACYLEDVGSSNGTYVNNTPLPKGNRHRLRPGDRISLGKGDLVTFLFQVS</sequence>
<organism evidence="2 3">
    <name type="scientific">Microcoleus anatoxicus PTRS2</name>
    <dbReference type="NCBI Taxonomy" id="2705321"/>
    <lineage>
        <taxon>Bacteria</taxon>
        <taxon>Bacillati</taxon>
        <taxon>Cyanobacteriota</taxon>
        <taxon>Cyanophyceae</taxon>
        <taxon>Oscillatoriophycideae</taxon>
        <taxon>Oscillatoriales</taxon>
        <taxon>Microcoleaceae</taxon>
        <taxon>Microcoleus</taxon>
        <taxon>Microcoleus anatoxicus</taxon>
    </lineage>
</organism>
<comment type="caution">
    <text evidence="2">The sequence shown here is derived from an EMBL/GenBank/DDBJ whole genome shotgun (WGS) entry which is preliminary data.</text>
</comment>
<dbReference type="InterPro" id="IPR008984">
    <property type="entry name" value="SMAD_FHA_dom_sf"/>
</dbReference>
<dbReference type="InterPro" id="IPR000253">
    <property type="entry name" value="FHA_dom"/>
</dbReference>
<dbReference type="Pfam" id="PF00498">
    <property type="entry name" value="FHA"/>
    <property type="match status" value="1"/>
</dbReference>
<dbReference type="Pfam" id="PF12773">
    <property type="entry name" value="DZR"/>
    <property type="match status" value="1"/>
</dbReference>
<keyword evidence="3" id="KW-1185">Reference proteome</keyword>